<evidence type="ECO:0000256" key="1">
    <source>
        <dbReference type="ARBA" id="ARBA00022603"/>
    </source>
</evidence>
<reference evidence="7" key="1">
    <citation type="submission" date="2015-11" db="EMBL/GenBank/DDBJ databases">
        <authorList>
            <person name="Varghese N."/>
        </authorList>
    </citation>
    <scope>NUCLEOTIDE SEQUENCE [LARGE SCALE GENOMIC DNA]</scope>
    <source>
        <strain evidence="7">JGI-23</strain>
    </source>
</reference>
<feature type="domain" description="Hcy-binding" evidence="5">
    <location>
        <begin position="1"/>
        <end position="284"/>
    </location>
</feature>
<evidence type="ECO:0000256" key="4">
    <source>
        <dbReference type="PROSITE-ProRule" id="PRU00333"/>
    </source>
</evidence>
<dbReference type="Proteomes" id="UP000199197">
    <property type="component" value="Unassembled WGS sequence"/>
</dbReference>
<keyword evidence="3 4" id="KW-0862">Zinc</keyword>
<dbReference type="GO" id="GO:0009086">
    <property type="term" value="P:methionine biosynthetic process"/>
    <property type="evidence" value="ECO:0007669"/>
    <property type="project" value="InterPro"/>
</dbReference>
<dbReference type="PROSITE" id="PS50970">
    <property type="entry name" value="HCY"/>
    <property type="match status" value="1"/>
</dbReference>
<proteinExistence type="predicted"/>
<dbReference type="PIRSF" id="PIRSF037505">
    <property type="entry name" value="Betaine_HMT"/>
    <property type="match status" value="1"/>
</dbReference>
<gene>
    <name evidence="6" type="ORF">JGI23_00093</name>
</gene>
<dbReference type="GO" id="GO:0032259">
    <property type="term" value="P:methylation"/>
    <property type="evidence" value="ECO:0007669"/>
    <property type="project" value="UniProtKB-KW"/>
</dbReference>
<dbReference type="GO" id="GO:0008270">
    <property type="term" value="F:zinc ion binding"/>
    <property type="evidence" value="ECO:0007669"/>
    <property type="project" value="InterPro"/>
</dbReference>
<dbReference type="EMBL" id="CZVW01000001">
    <property type="protein sequence ID" value="CUS96279.1"/>
    <property type="molecule type" value="Genomic_DNA"/>
</dbReference>
<sequence>MLFKTIKPLLCDGAIGTELIKQTNQKIPEILNLTQPEIVKQLHTNYIKAGSDIITTNSFGANYPRLKKAIKNLGEINIYELNKLSAKIANEVKTKDKLLFGSVGPTGLKPEDKEFKKIAEYFGEQIRGLKDGGVDIILIETMTIVEEMKIAFEIARNEANLPVAVSMSFKIENGQIYTYAGVDFKNAVKEMMNLGADVIGANCGNGFAEMVEIAKSLKSLAGDFPILIQPSAGTPQKINKSLIYPDTPDKISPYVEKLIDIGINIIGGCCGTTPEHIEVMRRIIDEKFK</sequence>
<feature type="binding site" evidence="3 4">
    <location>
        <position position="269"/>
    </location>
    <ligand>
        <name>Zn(2+)</name>
        <dbReference type="ChEBI" id="CHEBI:29105"/>
    </ligand>
</feature>
<evidence type="ECO:0000313" key="7">
    <source>
        <dbReference type="Proteomes" id="UP000199197"/>
    </source>
</evidence>
<protein>
    <submittedName>
        <fullName evidence="6">5-methyltetrahydrofolate--homocysteine methyltransferase</fullName>
    </submittedName>
</protein>
<dbReference type="RefSeq" id="WP_092346767.1">
    <property type="nucleotide sequence ID" value="NZ_CZVW01000001.1"/>
</dbReference>
<dbReference type="SUPFAM" id="SSF82282">
    <property type="entry name" value="Homocysteine S-methyltransferase"/>
    <property type="match status" value="1"/>
</dbReference>
<dbReference type="OrthoDB" id="9803687at2"/>
<evidence type="ECO:0000313" key="6">
    <source>
        <dbReference type="EMBL" id="CUS96279.1"/>
    </source>
</evidence>
<dbReference type="InterPro" id="IPR017226">
    <property type="entry name" value="BHMT-like"/>
</dbReference>
<evidence type="ECO:0000256" key="2">
    <source>
        <dbReference type="ARBA" id="ARBA00022679"/>
    </source>
</evidence>
<dbReference type="AlphaFoldDB" id="A0A0P1MLX3"/>
<name>A0A0P1MLX3_9BACT</name>
<keyword evidence="2 4" id="KW-0808">Transferase</keyword>
<feature type="binding site" evidence="3 4">
    <location>
        <position position="270"/>
    </location>
    <ligand>
        <name>Zn(2+)</name>
        <dbReference type="ChEBI" id="CHEBI:29105"/>
    </ligand>
</feature>
<keyword evidence="3 4" id="KW-0479">Metal-binding</keyword>
<comment type="cofactor">
    <cofactor evidence="3">
        <name>Zn(2+)</name>
        <dbReference type="ChEBI" id="CHEBI:29105"/>
    </cofactor>
    <text evidence="3">Binds 1 zinc ion per subunit.</text>
</comment>
<dbReference type="Gene3D" id="3.20.20.330">
    <property type="entry name" value="Homocysteine-binding-like domain"/>
    <property type="match status" value="1"/>
</dbReference>
<keyword evidence="7" id="KW-1185">Reference proteome</keyword>
<evidence type="ECO:0000256" key="3">
    <source>
        <dbReference type="PIRSR" id="PIRSR037505-2"/>
    </source>
</evidence>
<accession>A0A0P1MLX3</accession>
<evidence type="ECO:0000259" key="5">
    <source>
        <dbReference type="PROSITE" id="PS50970"/>
    </source>
</evidence>
<dbReference type="InterPro" id="IPR036589">
    <property type="entry name" value="HCY_dom_sf"/>
</dbReference>
<feature type="binding site" evidence="3 4">
    <location>
        <position position="203"/>
    </location>
    <ligand>
        <name>Zn(2+)</name>
        <dbReference type="ChEBI" id="CHEBI:29105"/>
    </ligand>
</feature>
<keyword evidence="1 4" id="KW-0489">Methyltransferase</keyword>
<organism evidence="6 7">
    <name type="scientific">Candidatus Chryseopegocella kryptomonas</name>
    <dbReference type="NCBI Taxonomy" id="1633643"/>
    <lineage>
        <taxon>Bacteria</taxon>
        <taxon>Pseudomonadati</taxon>
        <taxon>Candidatus Kryptoniota</taxon>
        <taxon>Candidatus Chryseopegocella</taxon>
    </lineage>
</organism>
<dbReference type="InterPro" id="IPR003726">
    <property type="entry name" value="HCY_dom"/>
</dbReference>
<dbReference type="GO" id="GO:0008168">
    <property type="term" value="F:methyltransferase activity"/>
    <property type="evidence" value="ECO:0007669"/>
    <property type="project" value="UniProtKB-UniRule"/>
</dbReference>
<dbReference type="PANTHER" id="PTHR11103">
    <property type="entry name" value="SLR1189 PROTEIN"/>
    <property type="match status" value="1"/>
</dbReference>
<dbReference type="Pfam" id="PF02574">
    <property type="entry name" value="S-methyl_trans"/>
    <property type="match status" value="1"/>
</dbReference>
<dbReference type="PANTHER" id="PTHR11103:SF18">
    <property type="entry name" value="SLR1189 PROTEIN"/>
    <property type="match status" value="1"/>
</dbReference>